<dbReference type="Proteomes" id="UP000789595">
    <property type="component" value="Unassembled WGS sequence"/>
</dbReference>
<feature type="signal peptide" evidence="1">
    <location>
        <begin position="1"/>
        <end position="15"/>
    </location>
</feature>
<accession>A0A8J2SEY1</accession>
<dbReference type="Pfam" id="PF03109">
    <property type="entry name" value="ABC1"/>
    <property type="match status" value="1"/>
</dbReference>
<dbReference type="PANTHER" id="PTHR43173:SF12">
    <property type="entry name" value="PROTEIN KINASE SUPERFAMILY PROTEIN"/>
    <property type="match status" value="1"/>
</dbReference>
<protein>
    <recommendedName>
        <fullName evidence="2">ABC1 atypical kinase-like domain-containing protein</fullName>
    </recommendedName>
</protein>
<dbReference type="InterPro" id="IPR051130">
    <property type="entry name" value="Mito_struct-func_regulator"/>
</dbReference>
<dbReference type="PANTHER" id="PTHR43173">
    <property type="entry name" value="ABC1 FAMILY PROTEIN"/>
    <property type="match status" value="1"/>
</dbReference>
<name>A0A8J2SEY1_9STRA</name>
<sequence length="516" mass="55759">MRLHAIAALLASATALSTPTAQLSRAATFWRYATPVVAKYLGQLASIELQERLSGTCLSDEECAVAWEDAHVSGASAFRKTVDDLGGFYVKTGQIVASRQDLFPKQYSNALAGLTDFVDPLPSAEVRRVVAEETLRPGEVWEDVFSEWDDAPLGAASVAQVHRAVLSEKYGNKEVAVKVQRPGVETTLLGDVKQLKRLAKPLRGTTPVDYYIVFQELESQLADEFDFIREAAAMERIGTTLNEAPGGAALVVPRTVPSLCSKRVLVMDYLRGEPLSRLAERLPEGADLGPAGKALLAALTDAFGRCIFSTGFFHADPHPGNLFVLDDGRIGLIDFGQVKQISGKARCTLGKVMCALARRERSTEEPYGVLRDLEPLAELGDELGVVLRDGALRPEGPAAVSMWLFDDASEPLPGGFEQSELSPKAPAMSLKSFPQDLVFVARSSVLIKGLAARLGVKWSLASKWAPMAVEALDLNDADARGVRRRGRLSKLGDGVKARLSRVVAPVVRRRLAARAS</sequence>
<dbReference type="SUPFAM" id="SSF56112">
    <property type="entry name" value="Protein kinase-like (PK-like)"/>
    <property type="match status" value="1"/>
</dbReference>
<comment type="caution">
    <text evidence="3">The sequence shown here is derived from an EMBL/GenBank/DDBJ whole genome shotgun (WGS) entry which is preliminary data.</text>
</comment>
<proteinExistence type="predicted"/>
<organism evidence="3 4">
    <name type="scientific">Pelagomonas calceolata</name>
    <dbReference type="NCBI Taxonomy" id="35677"/>
    <lineage>
        <taxon>Eukaryota</taxon>
        <taxon>Sar</taxon>
        <taxon>Stramenopiles</taxon>
        <taxon>Ochrophyta</taxon>
        <taxon>Pelagophyceae</taxon>
        <taxon>Pelagomonadales</taxon>
        <taxon>Pelagomonadaceae</taxon>
        <taxon>Pelagomonas</taxon>
    </lineage>
</organism>
<dbReference type="AlphaFoldDB" id="A0A8J2SEY1"/>
<dbReference type="CDD" id="cd05121">
    <property type="entry name" value="ABC1_ADCK3-like"/>
    <property type="match status" value="1"/>
</dbReference>
<evidence type="ECO:0000313" key="4">
    <source>
        <dbReference type="Proteomes" id="UP000789595"/>
    </source>
</evidence>
<dbReference type="OrthoDB" id="427480at2759"/>
<gene>
    <name evidence="3" type="ORF">PECAL_1P28310</name>
</gene>
<keyword evidence="1" id="KW-0732">Signal</keyword>
<feature type="chain" id="PRO_5035179628" description="ABC1 atypical kinase-like domain-containing protein" evidence="1">
    <location>
        <begin position="16"/>
        <end position="516"/>
    </location>
</feature>
<feature type="domain" description="ABC1 atypical kinase-like" evidence="2">
    <location>
        <begin position="114"/>
        <end position="361"/>
    </location>
</feature>
<evidence type="ECO:0000256" key="1">
    <source>
        <dbReference type="SAM" id="SignalP"/>
    </source>
</evidence>
<reference evidence="3" key="1">
    <citation type="submission" date="2021-11" db="EMBL/GenBank/DDBJ databases">
        <authorList>
            <consortium name="Genoscope - CEA"/>
            <person name="William W."/>
        </authorList>
    </citation>
    <scope>NUCLEOTIDE SEQUENCE</scope>
</reference>
<dbReference type="InterPro" id="IPR004147">
    <property type="entry name" value="ABC1_dom"/>
</dbReference>
<evidence type="ECO:0000259" key="2">
    <source>
        <dbReference type="Pfam" id="PF03109"/>
    </source>
</evidence>
<keyword evidence="4" id="KW-1185">Reference proteome</keyword>
<dbReference type="InterPro" id="IPR011009">
    <property type="entry name" value="Kinase-like_dom_sf"/>
</dbReference>
<dbReference type="EMBL" id="CAKKNE010000001">
    <property type="protein sequence ID" value="CAH0366344.1"/>
    <property type="molecule type" value="Genomic_DNA"/>
</dbReference>
<evidence type="ECO:0000313" key="3">
    <source>
        <dbReference type="EMBL" id="CAH0366344.1"/>
    </source>
</evidence>